<evidence type="ECO:0000256" key="7">
    <source>
        <dbReference type="PIRSR" id="PIRSR602640-3"/>
    </source>
</evidence>
<evidence type="ECO:0000256" key="9">
    <source>
        <dbReference type="SAM" id="Phobius"/>
    </source>
</evidence>
<comment type="similarity">
    <text evidence="2 8">Belongs to the paraoxonase family.</text>
</comment>
<feature type="binding site" evidence="6">
    <location>
        <position position="258"/>
    </location>
    <ligand>
        <name>Ca(2+)</name>
        <dbReference type="ChEBI" id="CHEBI:29108"/>
        <label>1</label>
        <note>catalytic</note>
    </ligand>
</feature>
<dbReference type="InterPro" id="IPR011042">
    <property type="entry name" value="6-blade_b-propeller_TolB-like"/>
</dbReference>
<keyword evidence="6 8" id="KW-0106">Calcium</keyword>
<protein>
    <recommendedName>
        <fullName evidence="8">Paraoxonase</fullName>
        <ecNumber evidence="8">3.1.1.2</ecNumber>
    </recommendedName>
</protein>
<feature type="disulfide bond" description="In form B" evidence="7">
    <location>
        <begin position="41"/>
        <end position="338"/>
    </location>
</feature>
<proteinExistence type="inferred from homology"/>
<evidence type="ECO:0000256" key="4">
    <source>
        <dbReference type="ARBA" id="ARBA00023157"/>
    </source>
</evidence>
<feature type="binding site" evidence="6">
    <location>
        <position position="156"/>
    </location>
    <ligand>
        <name>Ca(2+)</name>
        <dbReference type="ChEBI" id="CHEBI:29108"/>
        <label>1</label>
        <note>catalytic</note>
    </ligand>
</feature>
<dbReference type="PANTHER" id="PTHR11799">
    <property type="entry name" value="PARAOXONASE"/>
    <property type="match status" value="1"/>
</dbReference>
<evidence type="ECO:0000256" key="8">
    <source>
        <dbReference type="RuleBase" id="RU368025"/>
    </source>
</evidence>
<keyword evidence="6 8" id="KW-0479">Metal-binding</keyword>
<feature type="binding site" evidence="6">
    <location>
        <position position="212"/>
    </location>
    <ligand>
        <name>Ca(2+)</name>
        <dbReference type="ChEBI" id="CHEBI:29108"/>
        <label>1</label>
        <note>catalytic</note>
    </ligand>
</feature>
<keyword evidence="5 8" id="KW-0325">Glycoprotein</keyword>
<evidence type="ECO:0000313" key="11">
    <source>
        <dbReference type="Proteomes" id="UP000838412"/>
    </source>
</evidence>
<feature type="binding site" evidence="6">
    <location>
        <position position="157"/>
    </location>
    <ligand>
        <name>Ca(2+)</name>
        <dbReference type="ChEBI" id="CHEBI:29108"/>
        <label>1</label>
        <note>catalytic</note>
    </ligand>
</feature>
<keyword evidence="11" id="KW-1185">Reference proteome</keyword>
<feature type="binding site" evidence="6">
    <location>
        <position position="106"/>
    </location>
    <ligand>
        <name>Ca(2+)</name>
        <dbReference type="ChEBI" id="CHEBI:29108"/>
        <label>1</label>
        <note>catalytic</note>
    </ligand>
</feature>
<accession>A0A8J9Z8X6</accession>
<reference evidence="10" key="1">
    <citation type="submission" date="2022-01" db="EMBL/GenBank/DDBJ databases">
        <authorList>
            <person name="Braso-Vives M."/>
        </authorList>
    </citation>
    <scope>NUCLEOTIDE SEQUENCE</scope>
</reference>
<evidence type="ECO:0000256" key="5">
    <source>
        <dbReference type="ARBA" id="ARBA00023180"/>
    </source>
</evidence>
<dbReference type="PRINTS" id="PR01785">
    <property type="entry name" value="PARAOXONASE"/>
</dbReference>
<name>A0A8J9Z8X6_BRALA</name>
<dbReference type="Pfam" id="PF01731">
    <property type="entry name" value="Arylesterase"/>
    <property type="match status" value="1"/>
</dbReference>
<dbReference type="EMBL" id="OV696702">
    <property type="protein sequence ID" value="CAH1249511.1"/>
    <property type="molecule type" value="Genomic_DNA"/>
</dbReference>
<feature type="binding site" evidence="6">
    <location>
        <position position="52"/>
    </location>
    <ligand>
        <name>Ca(2+)</name>
        <dbReference type="ChEBI" id="CHEBI:29108"/>
        <label>1</label>
        <note>catalytic</note>
    </ligand>
</feature>
<keyword evidence="9" id="KW-0472">Membrane</keyword>
<dbReference type="InterPro" id="IPR002640">
    <property type="entry name" value="Arylesterase"/>
</dbReference>
<keyword evidence="4 7" id="KW-1015">Disulfide bond</keyword>
<dbReference type="GO" id="GO:0004064">
    <property type="term" value="F:arylesterase activity"/>
    <property type="evidence" value="ECO:0007669"/>
    <property type="project" value="UniProtKB-UniRule"/>
</dbReference>
<comment type="catalytic activity">
    <reaction evidence="1 8">
        <text>a phenyl acetate + H2O = a phenol + acetate + H(+)</text>
        <dbReference type="Rhea" id="RHEA:17309"/>
        <dbReference type="ChEBI" id="CHEBI:15377"/>
        <dbReference type="ChEBI" id="CHEBI:15378"/>
        <dbReference type="ChEBI" id="CHEBI:30089"/>
        <dbReference type="ChEBI" id="CHEBI:33853"/>
        <dbReference type="ChEBI" id="CHEBI:140310"/>
        <dbReference type="EC" id="3.1.1.2"/>
    </reaction>
</comment>
<dbReference type="GO" id="GO:0046872">
    <property type="term" value="F:metal ion binding"/>
    <property type="evidence" value="ECO:0007669"/>
    <property type="project" value="UniProtKB-KW"/>
</dbReference>
<comment type="cofactor">
    <cofactor evidence="6 8">
        <name>Ca(2+)</name>
        <dbReference type="ChEBI" id="CHEBI:29108"/>
    </cofactor>
    <text evidence="6 8">Binds 2 calcium ions per subunit.</text>
</comment>
<keyword evidence="9" id="KW-0812">Transmembrane</keyword>
<evidence type="ECO:0000256" key="2">
    <source>
        <dbReference type="ARBA" id="ARBA00008595"/>
    </source>
</evidence>
<dbReference type="AlphaFoldDB" id="A0A8J9Z8X6"/>
<sequence>MAKLVAIIAVVILAVVGQHICRFILALNPFHHTYNHSPGPCQQVPGITTGSEDLALTSTGRVFVSSGPDDRHGKLFTMDLNSPDVEVSQVSIQPESLRDNFVPVGISVYEDPASKEIRLFVVNFKSFEIETFRYDSSTNTAHHIKTIKHPLITSPNDIVATGPDSFYVTNMSFFSNLIFVAFSLLTFLPVSSVTYYNNGEARTVADGIKFANGINMSPDGQVIYVASPLERGIKVYHRRPDNSLEFKNDIMVYSAVDNVNVDPTSGSLWIGAHPSFWQAVGSKSPGSQVLQVKHAESSNPVVTSIYANNGKELSKSSAAVYHKGHLLIGTVSNKMLHCKVNIPI</sequence>
<gene>
    <name evidence="10" type="primary">PON1</name>
    <name evidence="10" type="ORF">BLAG_LOCUS10582</name>
</gene>
<feature type="binding site" evidence="6">
    <location>
        <position position="53"/>
    </location>
    <ligand>
        <name>Ca(2+)</name>
        <dbReference type="ChEBI" id="CHEBI:29108"/>
        <label>1</label>
        <note>catalytic</note>
    </ligand>
</feature>
<feature type="binding site" evidence="6">
    <location>
        <position position="257"/>
    </location>
    <ligand>
        <name>Ca(2+)</name>
        <dbReference type="ChEBI" id="CHEBI:29108"/>
        <label>1</label>
        <note>catalytic</note>
    </ligand>
</feature>
<evidence type="ECO:0000313" key="10">
    <source>
        <dbReference type="EMBL" id="CAH1249511.1"/>
    </source>
</evidence>
<dbReference type="EC" id="3.1.1.2" evidence="8"/>
<keyword evidence="3 8" id="KW-0378">Hydrolase</keyword>
<evidence type="ECO:0000256" key="6">
    <source>
        <dbReference type="PIRSR" id="PIRSR602640-2"/>
    </source>
</evidence>
<dbReference type="InterPro" id="IPR051288">
    <property type="entry name" value="Serum_paraoxonase/arylesterase"/>
</dbReference>
<dbReference type="PANTHER" id="PTHR11799:SF12">
    <property type="entry name" value="PARAOXONASE-RELATED"/>
    <property type="match status" value="1"/>
</dbReference>
<evidence type="ECO:0000256" key="1">
    <source>
        <dbReference type="ARBA" id="ARBA00000368"/>
    </source>
</evidence>
<organism evidence="10 11">
    <name type="scientific">Branchiostoma lanceolatum</name>
    <name type="common">Common lancelet</name>
    <name type="synonym">Amphioxus lanceolatum</name>
    <dbReference type="NCBI Taxonomy" id="7740"/>
    <lineage>
        <taxon>Eukaryota</taxon>
        <taxon>Metazoa</taxon>
        <taxon>Chordata</taxon>
        <taxon>Cephalochordata</taxon>
        <taxon>Leptocardii</taxon>
        <taxon>Amphioxiformes</taxon>
        <taxon>Branchiostomatidae</taxon>
        <taxon>Branchiostoma</taxon>
    </lineage>
</organism>
<dbReference type="Gene3D" id="2.120.10.30">
    <property type="entry name" value="TolB, C-terminal domain"/>
    <property type="match status" value="1"/>
</dbReference>
<dbReference type="SUPFAM" id="SSF63829">
    <property type="entry name" value="Calcium-dependent phosphotriesterase"/>
    <property type="match status" value="1"/>
</dbReference>
<keyword evidence="9" id="KW-1133">Transmembrane helix</keyword>
<evidence type="ECO:0000256" key="3">
    <source>
        <dbReference type="ARBA" id="ARBA00022801"/>
    </source>
</evidence>
<dbReference type="OrthoDB" id="423498at2759"/>
<feature type="transmembrane region" description="Helical" evidence="9">
    <location>
        <begin position="173"/>
        <end position="196"/>
    </location>
</feature>
<dbReference type="Proteomes" id="UP000838412">
    <property type="component" value="Chromosome 17"/>
</dbReference>